<evidence type="ECO:0000313" key="9">
    <source>
        <dbReference type="EMBL" id="KAF2964691.1"/>
    </source>
</evidence>
<evidence type="ECO:0000256" key="6">
    <source>
        <dbReference type="ARBA" id="ARBA00023242"/>
    </source>
</evidence>
<dbReference type="PROSITE" id="PS00028">
    <property type="entry name" value="ZINC_FINGER_C2H2_1"/>
    <property type="match status" value="2"/>
</dbReference>
<dbReference type="GO" id="GO:0008270">
    <property type="term" value="F:zinc ion binding"/>
    <property type="evidence" value="ECO:0007669"/>
    <property type="project" value="UniProtKB-KW"/>
</dbReference>
<dbReference type="SUPFAM" id="SSF57667">
    <property type="entry name" value="beta-beta-alpha zinc fingers"/>
    <property type="match status" value="1"/>
</dbReference>
<keyword evidence="2" id="KW-0479">Metal-binding</keyword>
<keyword evidence="4 7" id="KW-0863">Zinc-finger</keyword>
<dbReference type="PROSITE" id="PS50157">
    <property type="entry name" value="ZINC_FINGER_C2H2_2"/>
    <property type="match status" value="1"/>
</dbReference>
<dbReference type="InParanoid" id="A0A7C8MM75"/>
<dbReference type="InterPro" id="IPR036236">
    <property type="entry name" value="Znf_C2H2_sf"/>
</dbReference>
<sequence>MGYDFECGTCHKVFEAGWRARDNHLRSTGHRAPAFECDCCARYFGSETARFQHMEALNHFKWECSVCPETWPTDNQRIEHEHDDHNYCSECQKTFANRNNLKMHLNSRVHRNYEIQCPFCKKSHATATGLTYHVESGSCPNAAGLTRETLYRFIRSKDPGGVMTKNLIDWPGSTQYEANWRSYNDERSGWECYICHRLFGNLPSLNQHLNSATRGFVSLPETELQQRVQIVIRLYKPPRERVVWLYSV</sequence>
<feature type="domain" description="C2H2-type" evidence="8">
    <location>
        <begin position="86"/>
        <end position="115"/>
    </location>
</feature>
<keyword evidence="6" id="KW-0539">Nucleus</keyword>
<evidence type="ECO:0000256" key="7">
    <source>
        <dbReference type="PROSITE-ProRule" id="PRU00042"/>
    </source>
</evidence>
<dbReference type="Gene3D" id="3.30.160.60">
    <property type="entry name" value="Classic Zinc Finger"/>
    <property type="match status" value="1"/>
</dbReference>
<dbReference type="AlphaFoldDB" id="A0A7C8MM75"/>
<keyword evidence="10" id="KW-1185">Reference proteome</keyword>
<name>A0A7C8MM75_9PEZI</name>
<dbReference type="PANTHER" id="PTHR24406">
    <property type="entry name" value="TRANSCRIPTIONAL REPRESSOR CTCFL-RELATED"/>
    <property type="match status" value="1"/>
</dbReference>
<dbReference type="Proteomes" id="UP000481858">
    <property type="component" value="Unassembled WGS sequence"/>
</dbReference>
<dbReference type="InterPro" id="IPR022755">
    <property type="entry name" value="Znf_C2H2_jaz"/>
</dbReference>
<proteinExistence type="predicted"/>
<dbReference type="InterPro" id="IPR013087">
    <property type="entry name" value="Znf_C2H2_type"/>
</dbReference>
<dbReference type="GO" id="GO:0005634">
    <property type="term" value="C:nucleus"/>
    <property type="evidence" value="ECO:0007669"/>
    <property type="project" value="UniProtKB-SubCell"/>
</dbReference>
<dbReference type="OrthoDB" id="6077919at2759"/>
<evidence type="ECO:0000256" key="3">
    <source>
        <dbReference type="ARBA" id="ARBA00022737"/>
    </source>
</evidence>
<keyword evidence="3" id="KW-0677">Repeat</keyword>
<evidence type="ECO:0000256" key="5">
    <source>
        <dbReference type="ARBA" id="ARBA00022833"/>
    </source>
</evidence>
<dbReference type="EMBL" id="WUBL01000140">
    <property type="protein sequence ID" value="KAF2964691.1"/>
    <property type="molecule type" value="Genomic_DNA"/>
</dbReference>
<organism evidence="9 10">
    <name type="scientific">Xylaria multiplex</name>
    <dbReference type="NCBI Taxonomy" id="323545"/>
    <lineage>
        <taxon>Eukaryota</taxon>
        <taxon>Fungi</taxon>
        <taxon>Dikarya</taxon>
        <taxon>Ascomycota</taxon>
        <taxon>Pezizomycotina</taxon>
        <taxon>Sordariomycetes</taxon>
        <taxon>Xylariomycetidae</taxon>
        <taxon>Xylariales</taxon>
        <taxon>Xylariaceae</taxon>
        <taxon>Xylaria</taxon>
    </lineage>
</organism>
<evidence type="ECO:0000256" key="1">
    <source>
        <dbReference type="ARBA" id="ARBA00004123"/>
    </source>
</evidence>
<dbReference type="Pfam" id="PF12171">
    <property type="entry name" value="zf-C2H2_jaz"/>
    <property type="match status" value="1"/>
</dbReference>
<evidence type="ECO:0000256" key="4">
    <source>
        <dbReference type="ARBA" id="ARBA00022771"/>
    </source>
</evidence>
<evidence type="ECO:0000256" key="2">
    <source>
        <dbReference type="ARBA" id="ARBA00022723"/>
    </source>
</evidence>
<accession>A0A7C8MM75</accession>
<keyword evidence="5" id="KW-0862">Zinc</keyword>
<comment type="caution">
    <text evidence="9">The sequence shown here is derived from an EMBL/GenBank/DDBJ whole genome shotgun (WGS) entry which is preliminary data.</text>
</comment>
<protein>
    <recommendedName>
        <fullName evidence="8">C2H2-type domain-containing protein</fullName>
    </recommendedName>
</protein>
<comment type="subcellular location">
    <subcellularLocation>
        <location evidence="1">Nucleus</location>
    </subcellularLocation>
</comment>
<dbReference type="Pfam" id="PF12874">
    <property type="entry name" value="zf-met"/>
    <property type="match status" value="1"/>
</dbReference>
<gene>
    <name evidence="9" type="ORF">GQX73_g8876</name>
</gene>
<dbReference type="SMART" id="SM00355">
    <property type="entry name" value="ZnF_C2H2"/>
    <property type="match status" value="6"/>
</dbReference>
<reference evidence="9 10" key="1">
    <citation type="submission" date="2019-12" db="EMBL/GenBank/DDBJ databases">
        <title>Draft genome sequence of the ascomycete Xylaria multiplex DSM 110363.</title>
        <authorList>
            <person name="Buettner E."/>
            <person name="Kellner H."/>
        </authorList>
    </citation>
    <scope>NUCLEOTIDE SEQUENCE [LARGE SCALE GENOMIC DNA]</scope>
    <source>
        <strain evidence="9 10">DSM 110363</strain>
    </source>
</reference>
<evidence type="ECO:0000313" key="10">
    <source>
        <dbReference type="Proteomes" id="UP000481858"/>
    </source>
</evidence>
<dbReference type="InterPro" id="IPR050888">
    <property type="entry name" value="ZnF_C2H2-type_TF"/>
</dbReference>
<evidence type="ECO:0000259" key="8">
    <source>
        <dbReference type="PROSITE" id="PS50157"/>
    </source>
</evidence>